<gene>
    <name evidence="2" type="ORF">RSOLAG22IIIB_10747</name>
</gene>
<dbReference type="AlphaFoldDB" id="A0A0K6G4D6"/>
<evidence type="ECO:0000313" key="2">
    <source>
        <dbReference type="EMBL" id="CUA73360.1"/>
    </source>
</evidence>
<reference evidence="2 3" key="1">
    <citation type="submission" date="2015-07" db="EMBL/GenBank/DDBJ databases">
        <authorList>
            <person name="Noorani M."/>
        </authorList>
    </citation>
    <scope>NUCLEOTIDE SEQUENCE [LARGE SCALE GENOMIC DNA]</scope>
    <source>
        <strain evidence="2">BBA 69670</strain>
    </source>
</reference>
<evidence type="ECO:0000256" key="1">
    <source>
        <dbReference type="SAM" id="MobiDB-lite"/>
    </source>
</evidence>
<dbReference type="EMBL" id="CYGV01001375">
    <property type="protein sequence ID" value="CUA73360.1"/>
    <property type="molecule type" value="Genomic_DNA"/>
</dbReference>
<protein>
    <submittedName>
        <fullName evidence="2">Uncharacterized protein</fullName>
    </submittedName>
</protein>
<name>A0A0K6G4D6_9AGAM</name>
<organism evidence="2 3">
    <name type="scientific">Rhizoctonia solani</name>
    <dbReference type="NCBI Taxonomy" id="456999"/>
    <lineage>
        <taxon>Eukaryota</taxon>
        <taxon>Fungi</taxon>
        <taxon>Dikarya</taxon>
        <taxon>Basidiomycota</taxon>
        <taxon>Agaricomycotina</taxon>
        <taxon>Agaricomycetes</taxon>
        <taxon>Cantharellales</taxon>
        <taxon>Ceratobasidiaceae</taxon>
        <taxon>Rhizoctonia</taxon>
    </lineage>
</organism>
<sequence length="111" mass="12625">MGAMREKCEAQLAGLKEFRDIAPRRMQRLQDQWRDYAAEYSGAVLVLKGTDPEPAHTSRMRPDTPEPDNAISVEEMEARLLEHAHQESLRESLGRMAAQELAEGMDIDEDE</sequence>
<dbReference type="Proteomes" id="UP000044841">
    <property type="component" value="Unassembled WGS sequence"/>
</dbReference>
<evidence type="ECO:0000313" key="3">
    <source>
        <dbReference type="Proteomes" id="UP000044841"/>
    </source>
</evidence>
<feature type="compositionally biased region" description="Basic and acidic residues" evidence="1">
    <location>
        <begin position="50"/>
        <end position="64"/>
    </location>
</feature>
<keyword evidence="3" id="KW-1185">Reference proteome</keyword>
<feature type="region of interest" description="Disordered" evidence="1">
    <location>
        <begin position="49"/>
        <end position="68"/>
    </location>
</feature>
<proteinExistence type="predicted"/>
<accession>A0A0K6G4D6</accession>